<evidence type="ECO:0000313" key="1">
    <source>
        <dbReference type="EMBL" id="MST84877.1"/>
    </source>
</evidence>
<dbReference type="AlphaFoldDB" id="A0A7K0KG18"/>
<gene>
    <name evidence="1" type="ORF">FYJ73_09390</name>
</gene>
<name>A0A7K0KG18_9BACT</name>
<organism evidence="1 2">
    <name type="scientific">Hallella mizrahii</name>
    <dbReference type="NCBI Taxonomy" id="2606637"/>
    <lineage>
        <taxon>Bacteria</taxon>
        <taxon>Pseudomonadati</taxon>
        <taxon>Bacteroidota</taxon>
        <taxon>Bacteroidia</taxon>
        <taxon>Bacteroidales</taxon>
        <taxon>Prevotellaceae</taxon>
        <taxon>Hallella</taxon>
    </lineage>
</organism>
<dbReference type="Gene3D" id="2.60.40.10">
    <property type="entry name" value="Immunoglobulins"/>
    <property type="match status" value="1"/>
</dbReference>
<accession>A0A7K0KG18</accession>
<dbReference type="InterPro" id="IPR013783">
    <property type="entry name" value="Ig-like_fold"/>
</dbReference>
<comment type="caution">
    <text evidence="1">The sequence shown here is derived from an EMBL/GenBank/DDBJ whole genome shotgun (WGS) entry which is preliminary data.</text>
</comment>
<proteinExistence type="predicted"/>
<sequence>MSMTSCSSDDDYPAVDDQAPVIQLTTDHIQTEPGRQFTIEGVAKDADGLKSITLENEGMNLDKTIDFLTYYPDTLLHEYSLSYHYTAGSEWKDGDQFPVKVTVEDVRGHQTETTVLVTPDGDFTAPTFTQAPSKELTVLLQNPKLNLTTAVADNKNLSYIVVSIPDLNVHDSVSISGTTYIYNKVYEMPQKEATYTMTVKVGDKFNNTATTTSTIKVSDLPDFDKMYLADVDDAADLTSDVYGVPMLIEHTGKYQYRALYYNQKAGTGVRFIPQKTDFQPICFGVDPTTGLLTSNPNVGQPIKLSKVGYYEIDFNTVTGEYDVKSYTPTTASLGILDGSQKIDFKDGSGAQAYEIVLAGSGLPGAPSWTTNPNNNAFVLYQDKNNPYRLYREMTLTKGTKISFTISVAHIWGWWPEPYWRFDGSDENEANKPNGGDNMKEMTVPADGKYLFEFDYALLRSRIIPVK</sequence>
<protein>
    <submittedName>
        <fullName evidence="1">Uncharacterized protein</fullName>
    </submittedName>
</protein>
<keyword evidence="2" id="KW-1185">Reference proteome</keyword>
<dbReference type="Proteomes" id="UP000438914">
    <property type="component" value="Unassembled WGS sequence"/>
</dbReference>
<reference evidence="1 2" key="1">
    <citation type="submission" date="2019-08" db="EMBL/GenBank/DDBJ databases">
        <title>In-depth cultivation of the pig gut microbiome towards novel bacterial diversity and tailored functional studies.</title>
        <authorList>
            <person name="Wylensek D."/>
            <person name="Hitch T.C.A."/>
            <person name="Clavel T."/>
        </authorList>
    </citation>
    <scope>NUCLEOTIDE SEQUENCE [LARGE SCALE GENOMIC DNA]</scope>
    <source>
        <strain evidence="1 2">LKV-178-WT-2A</strain>
    </source>
</reference>
<dbReference type="EMBL" id="VUNG01000023">
    <property type="protein sequence ID" value="MST84877.1"/>
    <property type="molecule type" value="Genomic_DNA"/>
</dbReference>
<evidence type="ECO:0000313" key="2">
    <source>
        <dbReference type="Proteomes" id="UP000438914"/>
    </source>
</evidence>